<dbReference type="STRING" id="22663.A0A2I0K729"/>
<sequence length="181" mass="19023">MAGAMRTLLCSSKIPALSDPISSISSNKPRFLTPSPILLRPQKPPAGAGRVRANAKGFSGPSHTPTAKVGGGGGGAGDEEEQIPQVVYERMMVRIVGFVGVPMAAGIGLLHVLGVVKERGLWEVPLWVPFLTTLVCFGASALGIAYGTLSSSWDADRTGSVLGFEEAQRNWAEMWSDEGDS</sequence>
<organism evidence="1 2">
    <name type="scientific">Punica granatum</name>
    <name type="common">Pomegranate</name>
    <dbReference type="NCBI Taxonomy" id="22663"/>
    <lineage>
        <taxon>Eukaryota</taxon>
        <taxon>Viridiplantae</taxon>
        <taxon>Streptophyta</taxon>
        <taxon>Embryophyta</taxon>
        <taxon>Tracheophyta</taxon>
        <taxon>Spermatophyta</taxon>
        <taxon>Magnoliopsida</taxon>
        <taxon>eudicotyledons</taxon>
        <taxon>Gunneridae</taxon>
        <taxon>Pentapetalae</taxon>
        <taxon>rosids</taxon>
        <taxon>malvids</taxon>
        <taxon>Myrtales</taxon>
        <taxon>Lythraceae</taxon>
        <taxon>Punica</taxon>
    </lineage>
</organism>
<reference evidence="1 2" key="1">
    <citation type="submission" date="2017-11" db="EMBL/GenBank/DDBJ databases">
        <title>De-novo sequencing of pomegranate (Punica granatum L.) genome.</title>
        <authorList>
            <person name="Akparov Z."/>
            <person name="Amiraslanov A."/>
            <person name="Hajiyeva S."/>
            <person name="Abbasov M."/>
            <person name="Kaur K."/>
            <person name="Hamwieh A."/>
            <person name="Solovyev V."/>
            <person name="Salamov A."/>
            <person name="Braich B."/>
            <person name="Kosarev P."/>
            <person name="Mahmoud A."/>
            <person name="Hajiyev E."/>
            <person name="Babayeva S."/>
            <person name="Izzatullayeva V."/>
            <person name="Mammadov A."/>
            <person name="Mammadov A."/>
            <person name="Sharifova S."/>
            <person name="Ojaghi J."/>
            <person name="Eynullazada K."/>
            <person name="Bayramov B."/>
            <person name="Abdulazimova A."/>
            <person name="Shahmuradov I."/>
        </authorList>
    </citation>
    <scope>NUCLEOTIDE SEQUENCE [LARGE SCALE GENOMIC DNA]</scope>
    <source>
        <strain evidence="2">cv. AG2017</strain>
        <tissue evidence="1">Leaf</tissue>
    </source>
</reference>
<protein>
    <submittedName>
        <fullName evidence="1">Uncharacterized protein</fullName>
    </submittedName>
</protein>
<dbReference type="PANTHER" id="PTHR34575:SF6">
    <property type="entry name" value="EXPRESSED PROTEIN"/>
    <property type="match status" value="1"/>
</dbReference>
<gene>
    <name evidence="1" type="ORF">CRG98_016173</name>
</gene>
<dbReference type="Proteomes" id="UP000233551">
    <property type="component" value="Unassembled WGS sequence"/>
</dbReference>
<dbReference type="EMBL" id="PGOL01000888">
    <property type="protein sequence ID" value="PKI63506.1"/>
    <property type="molecule type" value="Genomic_DNA"/>
</dbReference>
<dbReference type="AlphaFoldDB" id="A0A2I0K729"/>
<name>A0A2I0K729_PUNGR</name>
<dbReference type="PANTHER" id="PTHR34575">
    <property type="entry name" value="PROTEIN PAM68, CHLOROPLASTIC"/>
    <property type="match status" value="1"/>
</dbReference>
<dbReference type="GeneID" id="116202735"/>
<keyword evidence="2" id="KW-1185">Reference proteome</keyword>
<comment type="caution">
    <text evidence="1">The sequence shown here is derived from an EMBL/GenBank/DDBJ whole genome shotgun (WGS) entry which is preliminary data.</text>
</comment>
<evidence type="ECO:0000313" key="2">
    <source>
        <dbReference type="Proteomes" id="UP000233551"/>
    </source>
</evidence>
<evidence type="ECO:0000313" key="1">
    <source>
        <dbReference type="EMBL" id="PKI63506.1"/>
    </source>
</evidence>
<proteinExistence type="predicted"/>
<dbReference type="Pfam" id="PF11947">
    <property type="entry name" value="DUF3464"/>
    <property type="match status" value="1"/>
</dbReference>
<accession>A0A2I0K729</accession>
<dbReference type="OrthoDB" id="678088at2759"/>
<dbReference type="InterPro" id="IPR021855">
    <property type="entry name" value="PAM68-like"/>
</dbReference>